<accession>A0A1Q8CNP3</accession>
<evidence type="ECO:0000313" key="1">
    <source>
        <dbReference type="EMBL" id="OLF15970.1"/>
    </source>
</evidence>
<protein>
    <recommendedName>
        <fullName evidence="3">Fido domain-containing protein</fullName>
    </recommendedName>
</protein>
<reference evidence="1 2" key="1">
    <citation type="submission" date="2016-12" db="EMBL/GenBank/DDBJ databases">
        <title>The draft genome sequence of Actinophytocola sp. 11-183.</title>
        <authorList>
            <person name="Wang W."/>
            <person name="Yuan L."/>
        </authorList>
    </citation>
    <scope>NUCLEOTIDE SEQUENCE [LARGE SCALE GENOMIC DNA]</scope>
    <source>
        <strain evidence="1 2">11-183</strain>
    </source>
</reference>
<evidence type="ECO:0008006" key="3">
    <source>
        <dbReference type="Google" id="ProtNLM"/>
    </source>
</evidence>
<organism evidence="1 2">
    <name type="scientific">Actinophytocola xanthii</name>
    <dbReference type="NCBI Taxonomy" id="1912961"/>
    <lineage>
        <taxon>Bacteria</taxon>
        <taxon>Bacillati</taxon>
        <taxon>Actinomycetota</taxon>
        <taxon>Actinomycetes</taxon>
        <taxon>Pseudonocardiales</taxon>
        <taxon>Pseudonocardiaceae</taxon>
    </lineage>
</organism>
<keyword evidence="2" id="KW-1185">Reference proteome</keyword>
<comment type="caution">
    <text evidence="1">The sequence shown here is derived from an EMBL/GenBank/DDBJ whole genome shotgun (WGS) entry which is preliminary data.</text>
</comment>
<dbReference type="Proteomes" id="UP000185596">
    <property type="component" value="Unassembled WGS sequence"/>
</dbReference>
<proteinExistence type="predicted"/>
<name>A0A1Q8CNP3_9PSEU</name>
<evidence type="ECO:0000313" key="2">
    <source>
        <dbReference type="Proteomes" id="UP000185596"/>
    </source>
</evidence>
<dbReference type="AlphaFoldDB" id="A0A1Q8CNP3"/>
<sequence>MVKPTLTASGLWLRTGEIAGLPLRVREEGAFLPRPLPGELPVSLRTQNLLSRAHHLAGRLDEAAVRLTDRRILVRTTQLREAQSMLALKQVIVAFREVLAAELSGRVPSPPEVLAVRQFLRASDEAARRVHDSPVGETVFRLAAAVADPLRAEQTVHNRLPWRSGPRWFGGGRAEHAYLLAAPPGADLRGAAEQWKVWVDTTTDMQVVAKLALGAYQLYTLAPLEHADELVYSYVSLELIKAGLVEDQCVPVSVFVDRNRARFERLHRQVVDTGDFDDWVGFFAEAIIEQCESQLMLVHALERERHRHFERLPTRNDAIARVVNALSGNPMLTAQLVARLCQISVKQSRTLIQKLEGYGLLKEVGSRKRNKLYEVPTVMRLLNLYDGRVSPQDRSLPDPARR</sequence>
<dbReference type="STRING" id="1912961.BU204_18885"/>
<gene>
    <name evidence="1" type="ORF">BU204_18885</name>
</gene>
<dbReference type="EMBL" id="MSIE01000034">
    <property type="protein sequence ID" value="OLF15970.1"/>
    <property type="molecule type" value="Genomic_DNA"/>
</dbReference>
<dbReference type="OrthoDB" id="9813719at2"/>
<dbReference type="RefSeq" id="WP_075127022.1">
    <property type="nucleotide sequence ID" value="NZ_MSIE01000034.1"/>
</dbReference>